<sequence length="271" mass="31668">MAAADQRSDWAALPRDIVLDVFLKLGPREVMLGAEFTCKPWRDAAVEEPSLWRRVGMDPWVPFDKLSRRVPRRLEMAMKEVAVDRAKGQCEAFSGDSYDDYLLDIVPRNFIEALSKLTILEDLKIVFTYLIHWEDDECYPDVNMFQSICQACPRLKKLVLMFVSSFFLKRNEDEFPKEPIDVEIPLMCKLHTLELYDCDINCKGLKGIVDNCPCLETLHIDGYFNDKREMDKDLRMKCARVKTLNLDTKKEPHYDFFGDYSSEEEYDSEDE</sequence>
<name>A0ABC9BTC4_9POAL</name>
<dbReference type="Proteomes" id="UP001497457">
    <property type="component" value="Chromosome 27b"/>
</dbReference>
<feature type="domain" description="F-box" evidence="1">
    <location>
        <begin position="7"/>
        <end position="55"/>
    </location>
</feature>
<accession>A0ABC9BTC4</accession>
<dbReference type="InterPro" id="IPR032675">
    <property type="entry name" value="LRR_dom_sf"/>
</dbReference>
<keyword evidence="3" id="KW-1185">Reference proteome</keyword>
<dbReference type="InterPro" id="IPR001810">
    <property type="entry name" value="F-box_dom"/>
</dbReference>
<evidence type="ECO:0000313" key="2">
    <source>
        <dbReference type="EMBL" id="CAL5007821.1"/>
    </source>
</evidence>
<reference evidence="3" key="1">
    <citation type="submission" date="2024-06" db="EMBL/GenBank/DDBJ databases">
        <authorList>
            <person name="Ryan C."/>
        </authorList>
    </citation>
    <scope>NUCLEOTIDE SEQUENCE [LARGE SCALE GENOMIC DNA]</scope>
</reference>
<dbReference type="Gene3D" id="1.20.1280.50">
    <property type="match status" value="1"/>
</dbReference>
<dbReference type="SUPFAM" id="SSF52047">
    <property type="entry name" value="RNI-like"/>
    <property type="match status" value="1"/>
</dbReference>
<evidence type="ECO:0000313" key="3">
    <source>
        <dbReference type="Proteomes" id="UP001497457"/>
    </source>
</evidence>
<reference evidence="2 3" key="2">
    <citation type="submission" date="2024-10" db="EMBL/GenBank/DDBJ databases">
        <authorList>
            <person name="Ryan C."/>
        </authorList>
    </citation>
    <scope>NUCLEOTIDE SEQUENCE [LARGE SCALE GENOMIC DNA]</scope>
</reference>
<proteinExistence type="predicted"/>
<dbReference type="Pfam" id="PF12937">
    <property type="entry name" value="F-box-like"/>
    <property type="match status" value="1"/>
</dbReference>
<dbReference type="AlphaFoldDB" id="A0ABC9BTC4"/>
<dbReference type="PANTHER" id="PTHR38926:SF74">
    <property type="entry name" value="OS08G0193600 PROTEIN"/>
    <property type="match status" value="1"/>
</dbReference>
<organism evidence="2 3">
    <name type="scientific">Urochloa decumbens</name>
    <dbReference type="NCBI Taxonomy" id="240449"/>
    <lineage>
        <taxon>Eukaryota</taxon>
        <taxon>Viridiplantae</taxon>
        <taxon>Streptophyta</taxon>
        <taxon>Embryophyta</taxon>
        <taxon>Tracheophyta</taxon>
        <taxon>Spermatophyta</taxon>
        <taxon>Magnoliopsida</taxon>
        <taxon>Liliopsida</taxon>
        <taxon>Poales</taxon>
        <taxon>Poaceae</taxon>
        <taxon>PACMAD clade</taxon>
        <taxon>Panicoideae</taxon>
        <taxon>Panicodae</taxon>
        <taxon>Paniceae</taxon>
        <taxon>Melinidinae</taxon>
        <taxon>Urochloa</taxon>
    </lineage>
</organism>
<dbReference type="PROSITE" id="PS50181">
    <property type="entry name" value="FBOX"/>
    <property type="match status" value="1"/>
</dbReference>
<dbReference type="SUPFAM" id="SSF81383">
    <property type="entry name" value="F-box domain"/>
    <property type="match status" value="1"/>
</dbReference>
<dbReference type="PANTHER" id="PTHR38926">
    <property type="entry name" value="F-BOX DOMAIN CONTAINING PROTEIN, EXPRESSED"/>
    <property type="match status" value="1"/>
</dbReference>
<dbReference type="Gene3D" id="3.80.10.10">
    <property type="entry name" value="Ribonuclease Inhibitor"/>
    <property type="match status" value="1"/>
</dbReference>
<protein>
    <recommendedName>
        <fullName evidence="1">F-box domain-containing protein</fullName>
    </recommendedName>
</protein>
<dbReference type="EMBL" id="OZ075137">
    <property type="protein sequence ID" value="CAL5007821.1"/>
    <property type="molecule type" value="Genomic_DNA"/>
</dbReference>
<gene>
    <name evidence="2" type="ORF">URODEC1_LOCUS68687</name>
</gene>
<evidence type="ECO:0000259" key="1">
    <source>
        <dbReference type="PROSITE" id="PS50181"/>
    </source>
</evidence>
<dbReference type="InterPro" id="IPR036047">
    <property type="entry name" value="F-box-like_dom_sf"/>
</dbReference>